<dbReference type="RefSeq" id="WP_221287864.1">
    <property type="nucleotide sequence ID" value="NZ_AP024597.1"/>
</dbReference>
<dbReference type="EMBL" id="AP024597">
    <property type="protein sequence ID" value="BCU71113.1"/>
    <property type="molecule type" value="Genomic_DNA"/>
</dbReference>
<accession>A0A8D5ZGN8</accession>
<name>A0A8D5ZGN8_9CREN</name>
<reference evidence="1 2" key="1">
    <citation type="submission" date="2021-04" db="EMBL/GenBank/DDBJ databases">
        <title>Complete genome sequence of Stygiolobus sp. KN-1.</title>
        <authorList>
            <person name="Nakamura K."/>
            <person name="Sakai H."/>
            <person name="Kurosawa N."/>
        </authorList>
    </citation>
    <scope>NUCLEOTIDE SEQUENCE [LARGE SCALE GENOMIC DNA]</scope>
    <source>
        <strain evidence="1 2">KN-1</strain>
    </source>
</reference>
<proteinExistence type="predicted"/>
<dbReference type="Proteomes" id="UP000825123">
    <property type="component" value="Chromosome"/>
</dbReference>
<dbReference type="AlphaFoldDB" id="A0A8D5ZGN8"/>
<organism evidence="1 2">
    <name type="scientific">Stygiolobus caldivivus</name>
    <dbReference type="NCBI Taxonomy" id="2824673"/>
    <lineage>
        <taxon>Archaea</taxon>
        <taxon>Thermoproteota</taxon>
        <taxon>Thermoprotei</taxon>
        <taxon>Sulfolobales</taxon>
        <taxon>Sulfolobaceae</taxon>
        <taxon>Stygiolobus</taxon>
    </lineage>
</organism>
<keyword evidence="2" id="KW-1185">Reference proteome</keyword>
<dbReference type="GeneID" id="66164133"/>
<gene>
    <name evidence="1" type="ORF">KN1_24100</name>
</gene>
<dbReference type="KEGG" id="csty:KN1_24100"/>
<evidence type="ECO:0000313" key="1">
    <source>
        <dbReference type="EMBL" id="BCU71113.1"/>
    </source>
</evidence>
<evidence type="ECO:0000313" key="2">
    <source>
        <dbReference type="Proteomes" id="UP000825123"/>
    </source>
</evidence>
<sequence length="240" mass="28105">MLVDVHGNIVVDEDKLRKLLKEGDFYSINKSSKENSVTFIIKSKNHIESLINLLSHIDKIFTNLYKFEVIFTYDDYIYGYGTVLHFVKNKENIHYILYPYITLDRLKKYYYHSKIIVYTGKRKEVDYSDIKPVTPEDIPKKGRAIPTIYGIPPLIADAIINYVTWSDNIAQMVNEARPYIKKALNVIKRIKELARATRNDKVLKYMEECVGAQNFEKLDEDDIYQNAVECIIYQITSKPE</sequence>
<protein>
    <submittedName>
        <fullName evidence="1">Uncharacterized protein</fullName>
    </submittedName>
</protein>